<feature type="transmembrane region" description="Helical" evidence="1">
    <location>
        <begin position="21"/>
        <end position="39"/>
    </location>
</feature>
<organism evidence="2 3">
    <name type="scientific">Lapidilactobacillus achengensis</name>
    <dbReference type="NCBI Taxonomy" id="2486000"/>
    <lineage>
        <taxon>Bacteria</taxon>
        <taxon>Bacillati</taxon>
        <taxon>Bacillota</taxon>
        <taxon>Bacilli</taxon>
        <taxon>Lactobacillales</taxon>
        <taxon>Lactobacillaceae</taxon>
        <taxon>Lapidilactobacillus</taxon>
    </lineage>
</organism>
<dbReference type="Proteomes" id="UP001596310">
    <property type="component" value="Unassembled WGS sequence"/>
</dbReference>
<keyword evidence="1" id="KW-1133">Transmembrane helix</keyword>
<reference evidence="3" key="1">
    <citation type="journal article" date="2019" name="Int. J. Syst. Evol. Microbiol.">
        <title>The Global Catalogue of Microorganisms (GCM) 10K type strain sequencing project: providing services to taxonomists for standard genome sequencing and annotation.</title>
        <authorList>
            <consortium name="The Broad Institute Genomics Platform"/>
            <consortium name="The Broad Institute Genome Sequencing Center for Infectious Disease"/>
            <person name="Wu L."/>
            <person name="Ma J."/>
        </authorList>
    </citation>
    <scope>NUCLEOTIDE SEQUENCE [LARGE SCALE GENOMIC DNA]</scope>
    <source>
        <strain evidence="3">CCM 8897</strain>
    </source>
</reference>
<keyword evidence="3" id="KW-1185">Reference proteome</keyword>
<name>A0ABW1UN46_9LACO</name>
<evidence type="ECO:0008006" key="4">
    <source>
        <dbReference type="Google" id="ProtNLM"/>
    </source>
</evidence>
<evidence type="ECO:0000313" key="2">
    <source>
        <dbReference type="EMBL" id="MFC6314753.1"/>
    </source>
</evidence>
<keyword evidence="1" id="KW-0812">Transmembrane</keyword>
<dbReference type="InterPro" id="IPR023298">
    <property type="entry name" value="ATPase_P-typ_TM_dom_sf"/>
</dbReference>
<feature type="transmembrane region" description="Helical" evidence="1">
    <location>
        <begin position="379"/>
        <end position="402"/>
    </location>
</feature>
<accession>A0ABW1UN46</accession>
<dbReference type="EMBL" id="JBHSSM010000014">
    <property type="protein sequence ID" value="MFC6314753.1"/>
    <property type="molecule type" value="Genomic_DNA"/>
</dbReference>
<protein>
    <recommendedName>
        <fullName evidence="4">ABC transporter permease</fullName>
    </recommendedName>
</protein>
<feature type="transmembrane region" description="Helical" evidence="1">
    <location>
        <begin position="307"/>
        <end position="325"/>
    </location>
</feature>
<evidence type="ECO:0000256" key="1">
    <source>
        <dbReference type="SAM" id="Phobius"/>
    </source>
</evidence>
<feature type="transmembrane region" description="Helical" evidence="1">
    <location>
        <begin position="205"/>
        <end position="225"/>
    </location>
</feature>
<dbReference type="RefSeq" id="WP_125601650.1">
    <property type="nucleotide sequence ID" value="NZ_JBHSSM010000014.1"/>
</dbReference>
<proteinExistence type="predicted"/>
<comment type="caution">
    <text evidence="2">The sequence shown here is derived from an EMBL/GenBank/DDBJ whole genome shotgun (WGS) entry which is preliminary data.</text>
</comment>
<sequence>MRENSQTQAYHQLQWRLLRRRWPFLGIFLGLLLLLWFGLAQQQRQQRQYVQAYQQHLVKNSQRFTKLFGTDSEETLGFQLERQALKQPRRYQRQYLNSLVRTFGTAAQVAQLPQQVPFAAVIPGNRQDGSIFYKAQEVDLTIRELSLVQRQGLTPFYPARILNHETTKQNFLGTEAQYQQYGPRFGRRFYTNGWYYLQYQLRQPLAIALVVSCLLLFSLDFPSSLRKKAAGSHWLQLQQLSPRYQYFSNFAVKAVAALVTLALFFAGFMVGSLLFGAPGSLGYPILVWQTAKRFSFMPLWQNVLLKFGWLYLLTLCAFALAQLVALVSHSGLLSFFGTSLICVLSLVLPAVWWSPLSYFNLNGAADRYLSVTMGQGSPLLTTLVLLGWLALLLGAGALVLWWPTRARRVVSADLQA</sequence>
<dbReference type="SUPFAM" id="SSF81665">
    <property type="entry name" value="Calcium ATPase, transmembrane domain M"/>
    <property type="match status" value="1"/>
</dbReference>
<gene>
    <name evidence="2" type="ORF">ACFQHW_04120</name>
</gene>
<evidence type="ECO:0000313" key="3">
    <source>
        <dbReference type="Proteomes" id="UP001596310"/>
    </source>
</evidence>
<keyword evidence="1" id="KW-0472">Membrane</keyword>
<feature type="transmembrane region" description="Helical" evidence="1">
    <location>
        <begin position="246"/>
        <end position="275"/>
    </location>
</feature>
<feature type="transmembrane region" description="Helical" evidence="1">
    <location>
        <begin position="332"/>
        <end position="353"/>
    </location>
</feature>